<evidence type="ECO:0000313" key="3">
    <source>
        <dbReference type="EMBL" id="ELY92659.1"/>
    </source>
</evidence>
<dbReference type="RefSeq" id="WP_006825479.1">
    <property type="nucleotide sequence ID" value="NZ_AOIL01000028.1"/>
</dbReference>
<proteinExistence type="predicted"/>
<sequence length="116" mass="11208">MSVKAVVVAIGAGIAAFLGIGLGVTEITGHWVAYPQFLGLPAGFVTGAVATIGVALKLTDDTSDGRPDLAGAMGGFAVGLVGGILIAAGTIFGAVSSLAVGVVLGLAVAIAVARYR</sequence>
<dbReference type="AlphaFoldDB" id="M0A228"/>
<reference evidence="3 4" key="1">
    <citation type="journal article" date="2014" name="PLoS Genet.">
        <title>Phylogenetically driven sequencing of extremely halophilic archaea reveals strategies for static and dynamic osmo-response.</title>
        <authorList>
            <person name="Becker E.A."/>
            <person name="Seitzer P.M."/>
            <person name="Tritt A."/>
            <person name="Larsen D."/>
            <person name="Krusor M."/>
            <person name="Yao A.I."/>
            <person name="Wu D."/>
            <person name="Madern D."/>
            <person name="Eisen J.A."/>
            <person name="Darling A.E."/>
            <person name="Facciotti M.T."/>
        </authorList>
    </citation>
    <scope>NUCLEOTIDE SEQUENCE [LARGE SCALE GENOMIC DNA]</scope>
    <source>
        <strain evidence="3 4">DSM 12281</strain>
    </source>
</reference>
<keyword evidence="1" id="KW-0812">Transmembrane</keyword>
<evidence type="ECO:0000256" key="1">
    <source>
        <dbReference type="SAM" id="Phobius"/>
    </source>
</evidence>
<protein>
    <recommendedName>
        <fullName evidence="2">DUF8147 domain-containing protein</fullName>
    </recommendedName>
</protein>
<feature type="domain" description="DUF8147" evidence="2">
    <location>
        <begin position="3"/>
        <end position="115"/>
    </location>
</feature>
<organism evidence="3 4">
    <name type="scientific">Natrialba taiwanensis DSM 12281</name>
    <dbReference type="NCBI Taxonomy" id="1230458"/>
    <lineage>
        <taxon>Archaea</taxon>
        <taxon>Methanobacteriati</taxon>
        <taxon>Methanobacteriota</taxon>
        <taxon>Stenosarchaea group</taxon>
        <taxon>Halobacteria</taxon>
        <taxon>Halobacteriales</taxon>
        <taxon>Natrialbaceae</taxon>
        <taxon>Natrialba</taxon>
    </lineage>
</organism>
<accession>M0A228</accession>
<dbReference type="Proteomes" id="UP000011648">
    <property type="component" value="Unassembled WGS sequence"/>
</dbReference>
<dbReference type="EMBL" id="AOIL01000028">
    <property type="protein sequence ID" value="ELY92659.1"/>
    <property type="molecule type" value="Genomic_DNA"/>
</dbReference>
<feature type="transmembrane region" description="Helical" evidence="1">
    <location>
        <begin position="94"/>
        <end position="113"/>
    </location>
</feature>
<keyword evidence="1" id="KW-1133">Transmembrane helix</keyword>
<feature type="transmembrane region" description="Helical" evidence="1">
    <location>
        <begin position="68"/>
        <end position="88"/>
    </location>
</feature>
<dbReference type="PATRIC" id="fig|1230458.4.peg.1698"/>
<name>M0A228_9EURY</name>
<comment type="caution">
    <text evidence="3">The sequence shown here is derived from an EMBL/GenBank/DDBJ whole genome shotgun (WGS) entry which is preliminary data.</text>
</comment>
<evidence type="ECO:0000259" key="2">
    <source>
        <dbReference type="Pfam" id="PF26472"/>
    </source>
</evidence>
<dbReference type="Pfam" id="PF26472">
    <property type="entry name" value="DUF8147"/>
    <property type="match status" value="1"/>
</dbReference>
<gene>
    <name evidence="3" type="ORF">C484_08523</name>
</gene>
<feature type="transmembrane region" description="Helical" evidence="1">
    <location>
        <begin position="33"/>
        <end position="56"/>
    </location>
</feature>
<keyword evidence="4" id="KW-1185">Reference proteome</keyword>
<keyword evidence="1" id="KW-0472">Membrane</keyword>
<dbReference type="InterPro" id="IPR058460">
    <property type="entry name" value="DUF8147"/>
</dbReference>
<evidence type="ECO:0000313" key="4">
    <source>
        <dbReference type="Proteomes" id="UP000011648"/>
    </source>
</evidence>
<dbReference type="OrthoDB" id="170674at2157"/>